<dbReference type="AlphaFoldDB" id="A0A1L3I869"/>
<dbReference type="SUPFAM" id="SSF52096">
    <property type="entry name" value="ClpP/crotonase"/>
    <property type="match status" value="1"/>
</dbReference>
<evidence type="ECO:0000313" key="3">
    <source>
        <dbReference type="Proteomes" id="UP000183859"/>
    </source>
</evidence>
<evidence type="ECO:0000313" key="2">
    <source>
        <dbReference type="EMBL" id="APG48251.1"/>
    </source>
</evidence>
<accession>A0A1L3I869</accession>
<keyword evidence="2" id="KW-0378">Hydrolase</keyword>
<dbReference type="Gene3D" id="3.90.226.10">
    <property type="entry name" value="2-enoyl-CoA Hydratase, Chain A, domain 1"/>
    <property type="match status" value="1"/>
</dbReference>
<dbReference type="Pfam" id="PF00574">
    <property type="entry name" value="CLP_protease"/>
    <property type="match status" value="1"/>
</dbReference>
<dbReference type="GO" id="GO:0008233">
    <property type="term" value="F:peptidase activity"/>
    <property type="evidence" value="ECO:0007669"/>
    <property type="project" value="UniProtKB-KW"/>
</dbReference>
<reference evidence="3" key="1">
    <citation type="submission" date="2016-07" db="EMBL/GenBank/DDBJ databases">
        <title>Phaeobacter portensis sp. nov., a tropodithietic acid producing bacterium isolated from a German harbor.</title>
        <authorList>
            <person name="Freese H.M."/>
            <person name="Bunk B."/>
            <person name="Breider S."/>
            <person name="Brinkhoff T."/>
        </authorList>
    </citation>
    <scope>NUCLEOTIDE SEQUENCE [LARGE SCALE GENOMIC DNA]</scope>
    <source>
        <strain evidence="3">P97</strain>
    </source>
</reference>
<name>A0A1L3I869_9RHOB</name>
<proteinExistence type="predicted"/>
<dbReference type="STRING" id="1844006.PhaeoP97_02875"/>
<keyword evidence="1" id="KW-0472">Membrane</keyword>
<keyword evidence="1" id="KW-1133">Transmembrane helix</keyword>
<dbReference type="Proteomes" id="UP000183859">
    <property type="component" value="Chromosome"/>
</dbReference>
<protein>
    <submittedName>
        <fullName evidence="2">Clp protease</fullName>
    </submittedName>
</protein>
<dbReference type="GO" id="GO:0006508">
    <property type="term" value="P:proteolysis"/>
    <property type="evidence" value="ECO:0007669"/>
    <property type="project" value="UniProtKB-KW"/>
</dbReference>
<dbReference type="InterPro" id="IPR023562">
    <property type="entry name" value="ClpP/TepA"/>
</dbReference>
<keyword evidence="1" id="KW-0812">Transmembrane</keyword>
<sequence>MLGYVLTRFMYPHLLSLERYLAIMLALCTAMVAFPAVAREGLPAKFMVDGTTLIYDTDNLLSVGKGDSSNDGGGEIGDEDIQAFQNILESNPAITRVQLNSGGGSVYAGSAIAELVEARALDTWVVGECVSACVDVFLAGQKRQMTLGSRIGFHQRDWSPKAVQSYYRLWRKDENWATPFEFGTWIYRDTQAEVFRHLKYMMRHGVDPVFAIETLKTAPEEVWYPTRLRLMAAGVLREKP</sequence>
<keyword evidence="2" id="KW-0645">Protease</keyword>
<feature type="transmembrane region" description="Helical" evidence="1">
    <location>
        <begin position="20"/>
        <end position="38"/>
    </location>
</feature>
<dbReference type="KEGG" id="php:PhaeoP97_02875"/>
<keyword evidence="3" id="KW-1185">Reference proteome</keyword>
<evidence type="ECO:0000256" key="1">
    <source>
        <dbReference type="SAM" id="Phobius"/>
    </source>
</evidence>
<dbReference type="InterPro" id="IPR029045">
    <property type="entry name" value="ClpP/crotonase-like_dom_sf"/>
</dbReference>
<gene>
    <name evidence="2" type="ORF">PhaeoP97_02875</name>
</gene>
<organism evidence="2 3">
    <name type="scientific">Phaeobacter porticola</name>
    <dbReference type="NCBI Taxonomy" id="1844006"/>
    <lineage>
        <taxon>Bacteria</taxon>
        <taxon>Pseudomonadati</taxon>
        <taxon>Pseudomonadota</taxon>
        <taxon>Alphaproteobacteria</taxon>
        <taxon>Rhodobacterales</taxon>
        <taxon>Roseobacteraceae</taxon>
        <taxon>Phaeobacter</taxon>
    </lineage>
</organism>
<dbReference type="EMBL" id="CP016364">
    <property type="protein sequence ID" value="APG48251.1"/>
    <property type="molecule type" value="Genomic_DNA"/>
</dbReference>